<feature type="region of interest" description="Disordered" evidence="1">
    <location>
        <begin position="82"/>
        <end position="115"/>
    </location>
</feature>
<evidence type="ECO:0000313" key="3">
    <source>
        <dbReference type="EMBL" id="MBB4082533.1"/>
    </source>
</evidence>
<dbReference type="InterPro" id="IPR004360">
    <property type="entry name" value="Glyas_Fos-R_dOase_dom"/>
</dbReference>
<keyword evidence="4" id="KW-1185">Reference proteome</keyword>
<organism evidence="3 4">
    <name type="scientific">Brevundimonas lenta</name>
    <dbReference type="NCBI Taxonomy" id="424796"/>
    <lineage>
        <taxon>Bacteria</taxon>
        <taxon>Pseudomonadati</taxon>
        <taxon>Pseudomonadota</taxon>
        <taxon>Alphaproteobacteria</taxon>
        <taxon>Caulobacterales</taxon>
        <taxon>Caulobacteraceae</taxon>
        <taxon>Brevundimonas</taxon>
    </lineage>
</organism>
<name>A0A7W6NP60_9CAUL</name>
<keyword evidence="3" id="KW-0560">Oxidoreductase</keyword>
<reference evidence="3 4" key="1">
    <citation type="submission" date="2020-08" db="EMBL/GenBank/DDBJ databases">
        <title>Genomic Encyclopedia of Type Strains, Phase IV (KMG-IV): sequencing the most valuable type-strain genomes for metagenomic binning, comparative biology and taxonomic classification.</title>
        <authorList>
            <person name="Goeker M."/>
        </authorList>
    </citation>
    <scope>NUCLEOTIDE SEQUENCE [LARGE SCALE GENOMIC DNA]</scope>
    <source>
        <strain evidence="3 4">DSM 23960</strain>
    </source>
</reference>
<protein>
    <submittedName>
        <fullName evidence="3">Catechol 2,3-dioxygenase-like lactoylglutathione lyase family enzyme</fullName>
    </submittedName>
</protein>
<proteinExistence type="predicted"/>
<dbReference type="Pfam" id="PF00903">
    <property type="entry name" value="Glyoxalase"/>
    <property type="match status" value="1"/>
</dbReference>
<dbReference type="SUPFAM" id="SSF54593">
    <property type="entry name" value="Glyoxalase/Bleomycin resistance protein/Dihydroxybiphenyl dioxygenase"/>
    <property type="match status" value="1"/>
</dbReference>
<dbReference type="GO" id="GO:0051213">
    <property type="term" value="F:dioxygenase activity"/>
    <property type="evidence" value="ECO:0007669"/>
    <property type="project" value="UniProtKB-KW"/>
</dbReference>
<evidence type="ECO:0000256" key="1">
    <source>
        <dbReference type="SAM" id="MobiDB-lite"/>
    </source>
</evidence>
<dbReference type="Proteomes" id="UP000529946">
    <property type="component" value="Unassembled WGS sequence"/>
</dbReference>
<keyword evidence="3" id="KW-0223">Dioxygenase</keyword>
<dbReference type="Gene3D" id="3.10.180.10">
    <property type="entry name" value="2,3-Dihydroxybiphenyl 1,2-Dioxygenase, domain 1"/>
    <property type="match status" value="1"/>
</dbReference>
<feature type="domain" description="VOC" evidence="2">
    <location>
        <begin position="1"/>
        <end position="122"/>
    </location>
</feature>
<evidence type="ECO:0000259" key="2">
    <source>
        <dbReference type="PROSITE" id="PS51819"/>
    </source>
</evidence>
<evidence type="ECO:0000313" key="4">
    <source>
        <dbReference type="Proteomes" id="UP000529946"/>
    </source>
</evidence>
<dbReference type="InterPro" id="IPR029068">
    <property type="entry name" value="Glyas_Bleomycin-R_OHBP_Dase"/>
</dbReference>
<dbReference type="PROSITE" id="PS51819">
    <property type="entry name" value="VOC"/>
    <property type="match status" value="1"/>
</dbReference>
<dbReference type="GO" id="GO:0016829">
    <property type="term" value="F:lyase activity"/>
    <property type="evidence" value="ECO:0007669"/>
    <property type="project" value="UniProtKB-KW"/>
</dbReference>
<keyword evidence="3" id="KW-0456">Lyase</keyword>
<dbReference type="EMBL" id="JACIDM010000001">
    <property type="protein sequence ID" value="MBB4082533.1"/>
    <property type="molecule type" value="Genomic_DNA"/>
</dbReference>
<gene>
    <name evidence="3" type="ORF">GGR12_001372</name>
</gene>
<dbReference type="AlphaFoldDB" id="A0A7W6NP60"/>
<dbReference type="InterPro" id="IPR037523">
    <property type="entry name" value="VOC_core"/>
</dbReference>
<accession>A0A7W6NP60</accession>
<comment type="caution">
    <text evidence="3">The sequence shown here is derived from an EMBL/GenBank/DDBJ whole genome shotgun (WGS) entry which is preliminary data.</text>
</comment>
<sequence>MAIIPTVKCSDMARSVAFYTGVLDFEARGIWPSEGDPAFAELTRGGDLLFLSSHSGDGVVGQAVVVVVEDVDALFASFRSRGLDPSHKPDSPVHQGPVDQTWGTREFYADDPDGNTLRFVQA</sequence>
<feature type="compositionally biased region" description="Basic and acidic residues" evidence="1">
    <location>
        <begin position="82"/>
        <end position="91"/>
    </location>
</feature>
<dbReference type="RefSeq" id="WP_183203602.1">
    <property type="nucleotide sequence ID" value="NZ_BAAAER010000006.1"/>
</dbReference>